<accession>A0ACC1IXL1</accession>
<proteinExistence type="predicted"/>
<gene>
    <name evidence="1" type="ORF">FBU59_007322</name>
</gene>
<name>A0ACC1IXL1_9FUNG</name>
<evidence type="ECO:0000313" key="1">
    <source>
        <dbReference type="EMBL" id="KAJ1926357.1"/>
    </source>
</evidence>
<feature type="non-terminal residue" evidence="1">
    <location>
        <position position="258"/>
    </location>
</feature>
<protein>
    <submittedName>
        <fullName evidence="1">Uncharacterized protein</fullName>
    </submittedName>
</protein>
<reference evidence="1" key="1">
    <citation type="submission" date="2022-07" db="EMBL/GenBank/DDBJ databases">
        <title>Phylogenomic reconstructions and comparative analyses of Kickxellomycotina fungi.</title>
        <authorList>
            <person name="Reynolds N.K."/>
            <person name="Stajich J.E."/>
            <person name="Barry K."/>
            <person name="Grigoriev I.V."/>
            <person name="Crous P."/>
            <person name="Smith M.E."/>
        </authorList>
    </citation>
    <scope>NUCLEOTIDE SEQUENCE</scope>
    <source>
        <strain evidence="1">NRRL 5244</strain>
    </source>
</reference>
<feature type="non-terminal residue" evidence="1">
    <location>
        <position position="1"/>
    </location>
</feature>
<comment type="caution">
    <text evidence="1">The sequence shown here is derived from an EMBL/GenBank/DDBJ whole genome shotgun (WGS) entry which is preliminary data.</text>
</comment>
<sequence length="258" mass="29534">VEQILNHQAFNGIDFYLVKWKGYPHVDNLWLQKSNMACDAKIEEFDRTHTPNKADMSAMYTIIAPATIHPSLSVVNTVDDVCSVEDFTYINENKFSKNVPVPDDPLFPCQCEDSCVEGCPCLEQRYYDKDGRVQVETSEPIFECSERCGCGPECSSRVVQRGSMIQFEIFRALYKGWGIRTKQKVRQGTYIAEYVGEIIDYDEAEKRGIEDRKKGNTYLFDLDSDCNDDESADFSIDARRFGNISRFFNHSCDPNLAI</sequence>
<keyword evidence="2" id="KW-1185">Reference proteome</keyword>
<dbReference type="EMBL" id="JANBPW010006957">
    <property type="protein sequence ID" value="KAJ1926357.1"/>
    <property type="molecule type" value="Genomic_DNA"/>
</dbReference>
<evidence type="ECO:0000313" key="2">
    <source>
        <dbReference type="Proteomes" id="UP001150603"/>
    </source>
</evidence>
<organism evidence="1 2">
    <name type="scientific">Linderina macrospora</name>
    <dbReference type="NCBI Taxonomy" id="4868"/>
    <lineage>
        <taxon>Eukaryota</taxon>
        <taxon>Fungi</taxon>
        <taxon>Fungi incertae sedis</taxon>
        <taxon>Zoopagomycota</taxon>
        <taxon>Kickxellomycotina</taxon>
        <taxon>Kickxellomycetes</taxon>
        <taxon>Kickxellales</taxon>
        <taxon>Kickxellaceae</taxon>
        <taxon>Linderina</taxon>
    </lineage>
</organism>
<dbReference type="Proteomes" id="UP001150603">
    <property type="component" value="Unassembled WGS sequence"/>
</dbReference>